<keyword evidence="2" id="KW-1185">Reference proteome</keyword>
<evidence type="ECO:0000313" key="2">
    <source>
        <dbReference type="Proteomes" id="UP000294194"/>
    </source>
</evidence>
<name>A0A4Q9GLY1_9MICO</name>
<protein>
    <submittedName>
        <fullName evidence="1">Uncharacterized protein</fullName>
    </submittedName>
</protein>
<reference evidence="2" key="1">
    <citation type="submission" date="2019-02" db="EMBL/GenBank/DDBJ databases">
        <title>Glaciihabitans arcticus sp. nov., a psychrotolerant bacterium isolated from polar soil.</title>
        <authorList>
            <person name="Dahal R.H."/>
        </authorList>
    </citation>
    <scope>NUCLEOTIDE SEQUENCE [LARGE SCALE GENOMIC DNA]</scope>
    <source>
        <strain evidence="2">RP-3-7</strain>
    </source>
</reference>
<dbReference type="RefSeq" id="WP_130983000.1">
    <property type="nucleotide sequence ID" value="NZ_SISG01000002.1"/>
</dbReference>
<sequence length="175" mass="19272">MVVEYVIASNDLMRRLLPAGGDEYTYPRPLRTLLRQGISRESGGLFFGSHLRANRHLLSPSDIVGSEALINSFHIEDFVSAKLGVGSDAWARQCVGLAVQFGRDVLEMAANAFPQPIRIAITLDQGTQLFPGDEEGSVPSCTLRFWGIRPGVPEYFAEPSAYDTEPFLLLSRVES</sequence>
<accession>A0A4Q9GLY1</accession>
<comment type="caution">
    <text evidence="1">The sequence shown here is derived from an EMBL/GenBank/DDBJ whole genome shotgun (WGS) entry which is preliminary data.</text>
</comment>
<dbReference type="Proteomes" id="UP000294194">
    <property type="component" value="Unassembled WGS sequence"/>
</dbReference>
<evidence type="ECO:0000313" key="1">
    <source>
        <dbReference type="EMBL" id="TBN55429.1"/>
    </source>
</evidence>
<dbReference type="EMBL" id="SISG01000002">
    <property type="protein sequence ID" value="TBN55429.1"/>
    <property type="molecule type" value="Genomic_DNA"/>
</dbReference>
<dbReference type="AlphaFoldDB" id="A0A4Q9GLY1"/>
<gene>
    <name evidence="1" type="ORF">EYE40_14570</name>
</gene>
<proteinExistence type="predicted"/>
<organism evidence="1 2">
    <name type="scientific">Glaciihabitans arcticus</name>
    <dbReference type="NCBI Taxonomy" id="2668039"/>
    <lineage>
        <taxon>Bacteria</taxon>
        <taxon>Bacillati</taxon>
        <taxon>Actinomycetota</taxon>
        <taxon>Actinomycetes</taxon>
        <taxon>Micrococcales</taxon>
        <taxon>Microbacteriaceae</taxon>
        <taxon>Glaciihabitans</taxon>
    </lineage>
</organism>